<evidence type="ECO:0000256" key="4">
    <source>
        <dbReference type="ARBA" id="ARBA00023163"/>
    </source>
</evidence>
<feature type="region of interest" description="Disordered" evidence="8">
    <location>
        <begin position="560"/>
        <end position="579"/>
    </location>
</feature>
<dbReference type="InterPro" id="IPR051027">
    <property type="entry name" value="bZIP_transcription_factors"/>
</dbReference>
<dbReference type="Gene3D" id="3.30.160.60">
    <property type="entry name" value="Classic Zinc Finger"/>
    <property type="match status" value="1"/>
</dbReference>
<feature type="domain" description="BZIP" evidence="10">
    <location>
        <begin position="486"/>
        <end position="549"/>
    </location>
</feature>
<dbReference type="FunFam" id="1.20.5.170:FF:000010">
    <property type="entry name" value="Cyclic AMP-dependent transcription factor ATF-2"/>
    <property type="match status" value="1"/>
</dbReference>
<dbReference type="Pfam" id="PF00170">
    <property type="entry name" value="bZIP_1"/>
    <property type="match status" value="1"/>
</dbReference>
<evidence type="ECO:0000313" key="11">
    <source>
        <dbReference type="Ensembl" id="ENSCAFP00040017317.1"/>
    </source>
</evidence>
<dbReference type="PROSITE" id="PS50157">
    <property type="entry name" value="ZINC_FINGER_C2H2_2"/>
    <property type="match status" value="1"/>
</dbReference>
<evidence type="ECO:0000256" key="2">
    <source>
        <dbReference type="ARBA" id="ARBA00023015"/>
    </source>
</evidence>
<name>A0A8C0S8R7_CANLF</name>
<dbReference type="Gene3D" id="1.20.5.170">
    <property type="match status" value="1"/>
</dbReference>
<comment type="subcellular location">
    <subcellularLocation>
        <location evidence="1">Nucleus</location>
    </subcellularLocation>
</comment>
<dbReference type="Ensembl" id="ENSCAFT00040019962.1">
    <property type="protein sequence ID" value="ENSCAFP00040017317.1"/>
    <property type="gene ID" value="ENSCAFG00040010669.1"/>
</dbReference>
<feature type="compositionally biased region" description="Low complexity" evidence="8">
    <location>
        <begin position="54"/>
        <end position="72"/>
    </location>
</feature>
<dbReference type="SMART" id="SM00338">
    <property type="entry name" value="BRLZ"/>
    <property type="match status" value="1"/>
</dbReference>
<keyword evidence="6" id="KW-0862">Zinc</keyword>
<dbReference type="InterPro" id="IPR013087">
    <property type="entry name" value="Znf_C2H2_type"/>
</dbReference>
<accession>A0A8C0S8R7</accession>
<feature type="domain" description="C2H2-type" evidence="9">
    <location>
        <begin position="127"/>
        <end position="151"/>
    </location>
</feature>
<keyword evidence="6" id="KW-0479">Metal-binding</keyword>
<feature type="region of interest" description="Disordered" evidence="8">
    <location>
        <begin position="52"/>
        <end position="88"/>
    </location>
</feature>
<feature type="region of interest" description="Disordered" evidence="8">
    <location>
        <begin position="376"/>
        <end position="502"/>
    </location>
</feature>
<keyword evidence="4" id="KW-0804">Transcription</keyword>
<dbReference type="GO" id="GO:0008270">
    <property type="term" value="F:zinc ion binding"/>
    <property type="evidence" value="ECO:0007669"/>
    <property type="project" value="UniProtKB-KW"/>
</dbReference>
<protein>
    <submittedName>
        <fullName evidence="11">cAMP responsive element binding protein 5</fullName>
    </submittedName>
</protein>
<feature type="compositionally biased region" description="Polar residues" evidence="8">
    <location>
        <begin position="77"/>
        <end position="87"/>
    </location>
</feature>
<dbReference type="SUPFAM" id="SSF57667">
    <property type="entry name" value="beta-beta-alpha zinc fingers"/>
    <property type="match status" value="1"/>
</dbReference>
<keyword evidence="3" id="KW-0238">DNA-binding</keyword>
<evidence type="ECO:0000313" key="12">
    <source>
        <dbReference type="Proteomes" id="UP000694542"/>
    </source>
</evidence>
<dbReference type="GO" id="GO:0005634">
    <property type="term" value="C:nucleus"/>
    <property type="evidence" value="ECO:0007669"/>
    <property type="project" value="UniProtKB-SubCell"/>
</dbReference>
<evidence type="ECO:0000256" key="1">
    <source>
        <dbReference type="ARBA" id="ARBA00004123"/>
    </source>
</evidence>
<dbReference type="InterPro" id="IPR004827">
    <property type="entry name" value="bZIP"/>
</dbReference>
<evidence type="ECO:0000259" key="9">
    <source>
        <dbReference type="PROSITE" id="PS50157"/>
    </source>
</evidence>
<feature type="compositionally biased region" description="Basic residues" evidence="8">
    <location>
        <begin position="382"/>
        <end position="391"/>
    </location>
</feature>
<dbReference type="PROSITE" id="PS00028">
    <property type="entry name" value="ZINC_FINGER_C2H2_1"/>
    <property type="match status" value="1"/>
</dbReference>
<evidence type="ECO:0000256" key="6">
    <source>
        <dbReference type="PROSITE-ProRule" id="PRU00042"/>
    </source>
</evidence>
<evidence type="ECO:0000256" key="7">
    <source>
        <dbReference type="SAM" id="Coils"/>
    </source>
</evidence>
<dbReference type="Proteomes" id="UP000694542">
    <property type="component" value="Chromosome 14"/>
</dbReference>
<feature type="coiled-coil region" evidence="7">
    <location>
        <begin position="511"/>
        <end position="545"/>
    </location>
</feature>
<dbReference type="PANTHER" id="PTHR19304">
    <property type="entry name" value="CYCLIC-AMP RESPONSE ELEMENT BINDING PROTEIN"/>
    <property type="match status" value="1"/>
</dbReference>
<feature type="compositionally biased region" description="Polar residues" evidence="8">
    <location>
        <begin position="448"/>
        <end position="457"/>
    </location>
</feature>
<evidence type="ECO:0000259" key="10">
    <source>
        <dbReference type="PROSITE" id="PS50217"/>
    </source>
</evidence>
<feature type="compositionally biased region" description="Basic residues" evidence="8">
    <location>
        <begin position="400"/>
        <end position="437"/>
    </location>
</feature>
<evidence type="ECO:0000256" key="5">
    <source>
        <dbReference type="ARBA" id="ARBA00023242"/>
    </source>
</evidence>
<feature type="compositionally biased region" description="Low complexity" evidence="8">
    <location>
        <begin position="458"/>
        <end position="468"/>
    </location>
</feature>
<evidence type="ECO:0000256" key="8">
    <source>
        <dbReference type="SAM" id="MobiDB-lite"/>
    </source>
</evidence>
<dbReference type="GO" id="GO:0003700">
    <property type="term" value="F:DNA-binding transcription factor activity"/>
    <property type="evidence" value="ECO:0007669"/>
    <property type="project" value="InterPro"/>
</dbReference>
<feature type="compositionally biased region" description="Basic and acidic residues" evidence="8">
    <location>
        <begin position="480"/>
        <end position="497"/>
    </location>
</feature>
<dbReference type="InterPro" id="IPR046347">
    <property type="entry name" value="bZIP_sf"/>
</dbReference>
<keyword evidence="6" id="KW-0863">Zinc-finger</keyword>
<evidence type="ECO:0000256" key="3">
    <source>
        <dbReference type="ARBA" id="ARBA00023125"/>
    </source>
</evidence>
<proteinExistence type="predicted"/>
<dbReference type="CDD" id="cd14687">
    <property type="entry name" value="bZIP_ATF2"/>
    <property type="match status" value="1"/>
</dbReference>
<dbReference type="SUPFAM" id="SSF57959">
    <property type="entry name" value="Leucine zipper domain"/>
    <property type="match status" value="1"/>
</dbReference>
<reference evidence="11" key="1">
    <citation type="submission" date="2018-10" db="EMBL/GenBank/DDBJ databases">
        <title>De novo assembly of a Great Dane genome.</title>
        <authorList>
            <person name="Kidd J.M."/>
            <person name="Pendleton A.L."/>
            <person name="Shen F."/>
            <person name="Emery S."/>
        </authorList>
    </citation>
    <scope>NUCLEOTIDE SEQUENCE [LARGE SCALE GENOMIC DNA]</scope>
    <source>
        <strain evidence="11">Great Dane</strain>
    </source>
</reference>
<keyword evidence="2" id="KW-0805">Transcription regulation</keyword>
<sequence>MLKTPGSFSHGAVRKILQTRLPDPAFWLWLCHLPACELGRVTEEALEVIAKGPSGSDAESKSGSSLGSSCDSPFASWRNSPPASQTHEAGVLEKSNVVPSPGLRSCLLHTCLIYEESKMNLEQERPFVCSAPGCSQRFPTEDHLMIHRHKHEMTLKFPSIKTDTMLSDQTPTPTRFLKNCEEVGLFNELDCSLEHEFRKAQEEESSKRNISMHNTVGGAMAGPGTHQLGSTRMPNHDTSVVIQQAMPSPQSSSVITQAPSTNRQIGPVPGSLSSLLHLHNRQRQPMPASMPGTLPNPTMPGSSAVLMPMERQMSVNSSLLGMQGPNLSNPCASPQVQPMHSEAKMRLKAALTHHPAAMSNGNMNTMGHMMEMMGSRQDQTPHHHMHSHPHQHQTLPAHHPYPHQHQHPAHHPHPQPHHQQNHPHHHSHSHLHAHPAHHQTSPHPPLHSGNQAQVSPATQQMQPTQTIQPPQPTGGRRRRVVDEDPDERRRKFLERNRAAATRCRQKRKVWVMSLEKKAEELTQTNMQLQNEVSMLKNEVAQLKQLLLTHKDCPITAMQKESQGYLSPESSPPASPVPACSQQQVIQHNTITTSSAVSEVVGSSTLSQLTTHRTDLNPIL</sequence>
<dbReference type="GO" id="GO:0003677">
    <property type="term" value="F:DNA binding"/>
    <property type="evidence" value="ECO:0007669"/>
    <property type="project" value="UniProtKB-KW"/>
</dbReference>
<dbReference type="InterPro" id="IPR036236">
    <property type="entry name" value="Znf_C2H2_sf"/>
</dbReference>
<keyword evidence="5" id="KW-0539">Nucleus</keyword>
<organism evidence="11 12">
    <name type="scientific">Canis lupus familiaris</name>
    <name type="common">Dog</name>
    <name type="synonym">Canis familiaris</name>
    <dbReference type="NCBI Taxonomy" id="9615"/>
    <lineage>
        <taxon>Eukaryota</taxon>
        <taxon>Metazoa</taxon>
        <taxon>Chordata</taxon>
        <taxon>Craniata</taxon>
        <taxon>Vertebrata</taxon>
        <taxon>Euteleostomi</taxon>
        <taxon>Mammalia</taxon>
        <taxon>Eutheria</taxon>
        <taxon>Laurasiatheria</taxon>
        <taxon>Carnivora</taxon>
        <taxon>Caniformia</taxon>
        <taxon>Canidae</taxon>
        <taxon>Canis</taxon>
    </lineage>
</organism>
<reference evidence="11" key="2">
    <citation type="submission" date="2025-08" db="UniProtKB">
        <authorList>
            <consortium name="Ensembl"/>
        </authorList>
    </citation>
    <scope>IDENTIFICATION</scope>
</reference>
<keyword evidence="7" id="KW-0175">Coiled coil</keyword>
<dbReference type="PROSITE" id="PS50217">
    <property type="entry name" value="BZIP"/>
    <property type="match status" value="1"/>
</dbReference>
<dbReference type="AlphaFoldDB" id="A0A8C0S8R7"/>
<dbReference type="PROSITE" id="PS00036">
    <property type="entry name" value="BZIP_BASIC"/>
    <property type="match status" value="1"/>
</dbReference>